<accession>A0ABR4DDP1</accession>
<evidence type="ECO:0000313" key="3">
    <source>
        <dbReference type="Proteomes" id="UP001600064"/>
    </source>
</evidence>
<dbReference type="RefSeq" id="XP_070867205.1">
    <property type="nucleotide sequence ID" value="XM_071009693.1"/>
</dbReference>
<dbReference type="EMBL" id="JAZGUE010000003">
    <property type="protein sequence ID" value="KAL2268481.1"/>
    <property type="molecule type" value="Genomic_DNA"/>
</dbReference>
<proteinExistence type="predicted"/>
<gene>
    <name evidence="2" type="ORF">VTJ83DRAFT_3327</name>
</gene>
<feature type="chain" id="PRO_5045477923" evidence="1">
    <location>
        <begin position="19"/>
        <end position="61"/>
    </location>
</feature>
<dbReference type="Proteomes" id="UP001600064">
    <property type="component" value="Unassembled WGS sequence"/>
</dbReference>
<dbReference type="GeneID" id="98124337"/>
<evidence type="ECO:0000313" key="2">
    <source>
        <dbReference type="EMBL" id="KAL2268481.1"/>
    </source>
</evidence>
<organism evidence="2 3">
    <name type="scientific">Remersonia thermophila</name>
    <dbReference type="NCBI Taxonomy" id="72144"/>
    <lineage>
        <taxon>Eukaryota</taxon>
        <taxon>Fungi</taxon>
        <taxon>Dikarya</taxon>
        <taxon>Ascomycota</taxon>
        <taxon>Pezizomycotina</taxon>
        <taxon>Sordariomycetes</taxon>
        <taxon>Sordariomycetidae</taxon>
        <taxon>Sordariales</taxon>
        <taxon>Sordariales incertae sedis</taxon>
        <taxon>Remersonia</taxon>
    </lineage>
</organism>
<keyword evidence="1" id="KW-0732">Signal</keyword>
<reference evidence="2 3" key="1">
    <citation type="journal article" date="2024" name="Commun. Biol.">
        <title>Comparative genomic analysis of thermophilic fungi reveals convergent evolutionary adaptations and gene losses.</title>
        <authorList>
            <person name="Steindorff A.S."/>
            <person name="Aguilar-Pontes M.V."/>
            <person name="Robinson A.J."/>
            <person name="Andreopoulos B."/>
            <person name="LaButti K."/>
            <person name="Kuo A."/>
            <person name="Mondo S."/>
            <person name="Riley R."/>
            <person name="Otillar R."/>
            <person name="Haridas S."/>
            <person name="Lipzen A."/>
            <person name="Grimwood J."/>
            <person name="Schmutz J."/>
            <person name="Clum A."/>
            <person name="Reid I.D."/>
            <person name="Moisan M.C."/>
            <person name="Butler G."/>
            <person name="Nguyen T.T.M."/>
            <person name="Dewar K."/>
            <person name="Conant G."/>
            <person name="Drula E."/>
            <person name="Henrissat B."/>
            <person name="Hansel C."/>
            <person name="Singer S."/>
            <person name="Hutchinson M.I."/>
            <person name="de Vries R.P."/>
            <person name="Natvig D.O."/>
            <person name="Powell A.J."/>
            <person name="Tsang A."/>
            <person name="Grigoriev I.V."/>
        </authorList>
    </citation>
    <scope>NUCLEOTIDE SEQUENCE [LARGE SCALE GENOMIC DNA]</scope>
    <source>
        <strain evidence="2 3">ATCC 22073</strain>
    </source>
</reference>
<name>A0ABR4DDP1_9PEZI</name>
<evidence type="ECO:0000256" key="1">
    <source>
        <dbReference type="SAM" id="SignalP"/>
    </source>
</evidence>
<keyword evidence="3" id="KW-1185">Reference proteome</keyword>
<protein>
    <submittedName>
        <fullName evidence="2">Uncharacterized protein</fullName>
    </submittedName>
</protein>
<comment type="caution">
    <text evidence="2">The sequence shown here is derived from an EMBL/GenBank/DDBJ whole genome shotgun (WGS) entry which is preliminary data.</text>
</comment>
<sequence>MKLYTLLVTVGLIATAQAGCLYDCRKQCGAGPGAPPSYCPGECISRCLGSRCPSMNKPPFC</sequence>
<feature type="signal peptide" evidence="1">
    <location>
        <begin position="1"/>
        <end position="18"/>
    </location>
</feature>